<name>A0ABR1KWU3_9PEZI</name>
<dbReference type="EMBL" id="JBBPHU010000002">
    <property type="protein sequence ID" value="KAK7522100.1"/>
    <property type="molecule type" value="Genomic_DNA"/>
</dbReference>
<dbReference type="Proteomes" id="UP001363622">
    <property type="component" value="Unassembled WGS sequence"/>
</dbReference>
<reference evidence="9 10" key="1">
    <citation type="submission" date="2024-04" db="EMBL/GenBank/DDBJ databases">
        <title>Phyllosticta paracitricarpa is synonymous to the EU quarantine fungus P. citricarpa based on phylogenomic analyses.</title>
        <authorList>
            <consortium name="Lawrence Berkeley National Laboratory"/>
            <person name="Van Ingen-Buijs V.A."/>
            <person name="Van Westerhoven A.C."/>
            <person name="Haridas S."/>
            <person name="Skiadas P."/>
            <person name="Martin F."/>
            <person name="Groenewald J.Z."/>
            <person name="Crous P.W."/>
            <person name="Seidl M.F."/>
        </authorList>
    </citation>
    <scope>NUCLEOTIDE SEQUENCE [LARGE SCALE GENOMIC DNA]</scope>
    <source>
        <strain evidence="9 10">CBS 123371</strain>
    </source>
</reference>
<dbReference type="PROSITE" id="PS00165">
    <property type="entry name" value="DEHYDRATASE_SER_THR"/>
    <property type="match status" value="1"/>
</dbReference>
<feature type="region of interest" description="Disordered" evidence="7">
    <location>
        <begin position="56"/>
        <end position="102"/>
    </location>
</feature>
<dbReference type="InterPro" id="IPR001926">
    <property type="entry name" value="TrpB-like_PALP"/>
</dbReference>
<evidence type="ECO:0000259" key="8">
    <source>
        <dbReference type="Pfam" id="PF00291"/>
    </source>
</evidence>
<dbReference type="SUPFAM" id="SSF53686">
    <property type="entry name" value="Tryptophan synthase beta subunit-like PLP-dependent enzymes"/>
    <property type="match status" value="1"/>
</dbReference>
<proteinExistence type="inferred from homology"/>
<dbReference type="PANTHER" id="PTHR48078:SF2">
    <property type="entry name" value="CATABOLIC L-SERINE_THREONINE DEHYDRATASE"/>
    <property type="match status" value="1"/>
</dbReference>
<accession>A0ABR1KWU3</accession>
<comment type="similarity">
    <text evidence="2">Belongs to the serine/threonine dehydratase family.</text>
</comment>
<evidence type="ECO:0000256" key="6">
    <source>
        <dbReference type="ARBA" id="ARBA00049406"/>
    </source>
</evidence>
<organism evidence="9 10">
    <name type="scientific">Phyllosticta citriasiana</name>
    <dbReference type="NCBI Taxonomy" id="595635"/>
    <lineage>
        <taxon>Eukaryota</taxon>
        <taxon>Fungi</taxon>
        <taxon>Dikarya</taxon>
        <taxon>Ascomycota</taxon>
        <taxon>Pezizomycotina</taxon>
        <taxon>Dothideomycetes</taxon>
        <taxon>Dothideomycetes incertae sedis</taxon>
        <taxon>Botryosphaeriales</taxon>
        <taxon>Phyllostictaceae</taxon>
        <taxon>Phyllosticta</taxon>
    </lineage>
</organism>
<dbReference type="Gene3D" id="3.40.50.1100">
    <property type="match status" value="2"/>
</dbReference>
<protein>
    <recommendedName>
        <fullName evidence="3">L-serine ammonia-lyase</fullName>
        <ecNumber evidence="3">4.3.1.17</ecNumber>
    </recommendedName>
</protein>
<evidence type="ECO:0000256" key="3">
    <source>
        <dbReference type="ARBA" id="ARBA00012093"/>
    </source>
</evidence>
<keyword evidence="5" id="KW-0456">Lyase</keyword>
<comment type="caution">
    <text evidence="9">The sequence shown here is derived from an EMBL/GenBank/DDBJ whole genome shotgun (WGS) entry which is preliminary data.</text>
</comment>
<comment type="cofactor">
    <cofactor evidence="1">
        <name>pyridoxal 5'-phosphate</name>
        <dbReference type="ChEBI" id="CHEBI:597326"/>
    </cofactor>
</comment>
<dbReference type="PANTHER" id="PTHR48078">
    <property type="entry name" value="THREONINE DEHYDRATASE, MITOCHONDRIAL-RELATED"/>
    <property type="match status" value="1"/>
</dbReference>
<keyword evidence="10" id="KW-1185">Reference proteome</keyword>
<evidence type="ECO:0000256" key="4">
    <source>
        <dbReference type="ARBA" id="ARBA00022898"/>
    </source>
</evidence>
<feature type="domain" description="Tryptophan synthase beta chain-like PALP" evidence="8">
    <location>
        <begin position="106"/>
        <end position="445"/>
    </location>
</feature>
<evidence type="ECO:0000313" key="9">
    <source>
        <dbReference type="EMBL" id="KAK7522100.1"/>
    </source>
</evidence>
<comment type="catalytic activity">
    <reaction evidence="6">
        <text>L-serine = pyruvate + NH4(+)</text>
        <dbReference type="Rhea" id="RHEA:19169"/>
        <dbReference type="ChEBI" id="CHEBI:15361"/>
        <dbReference type="ChEBI" id="CHEBI:28938"/>
        <dbReference type="ChEBI" id="CHEBI:33384"/>
        <dbReference type="EC" id="4.3.1.17"/>
    </reaction>
</comment>
<evidence type="ECO:0000256" key="2">
    <source>
        <dbReference type="ARBA" id="ARBA00010869"/>
    </source>
</evidence>
<dbReference type="InterPro" id="IPR036052">
    <property type="entry name" value="TrpB-like_PALP_sf"/>
</dbReference>
<dbReference type="InterPro" id="IPR000634">
    <property type="entry name" value="Ser/Thr_deHydtase_PyrdxlP-BS"/>
</dbReference>
<dbReference type="Pfam" id="PF00291">
    <property type="entry name" value="PALP"/>
    <property type="match status" value="1"/>
</dbReference>
<evidence type="ECO:0000256" key="7">
    <source>
        <dbReference type="SAM" id="MobiDB-lite"/>
    </source>
</evidence>
<evidence type="ECO:0000256" key="1">
    <source>
        <dbReference type="ARBA" id="ARBA00001933"/>
    </source>
</evidence>
<feature type="compositionally biased region" description="Pro residues" evidence="7">
    <location>
        <begin position="58"/>
        <end position="68"/>
    </location>
</feature>
<dbReference type="InterPro" id="IPR050147">
    <property type="entry name" value="Ser/Thr_Dehydratase"/>
</dbReference>
<evidence type="ECO:0000313" key="10">
    <source>
        <dbReference type="Proteomes" id="UP001363622"/>
    </source>
</evidence>
<keyword evidence="4" id="KW-0663">Pyridoxal phosphate</keyword>
<gene>
    <name evidence="9" type="ORF">IWZ03DRAFT_412262</name>
</gene>
<evidence type="ECO:0000256" key="5">
    <source>
        <dbReference type="ARBA" id="ARBA00023239"/>
    </source>
</evidence>
<dbReference type="EC" id="4.3.1.17" evidence="3"/>
<sequence>MGSIDGLVDDGGVMITADIGSTAAAVNHYGTTSTKTTKTAAVEYGMGLSPLLVQAEPDVPPKITPQPAPSAKAHSEDDIKASGCDLRGIDGESSTDPPPDSKPWIVTPLIESKALSKAAGCRILLKLDLLQPSGSFKLRGISTYILHHLKNHPRPHLSHFYCASGGNAGLACVVAATTLGRPATIVTPTTTSPRMLRRLRDAGAAAIIVHGDTLAASERFIRDVLLGPGGQGERDGVFVPPFDDALIWTGNSSIVDELADQMPLDRQPDAIVCSVGGGGLLAGLLQGIRRRCSPAGPATASSRHPWSPRATTVVAAETEGAASLAAALHAGRPVTLAGISSQARSLGCVRVAQGAYDEVMGSVATTTAQQQAAAEGPTIPSSPVKSVVLSDADAARGCVVLADEDRLMVELACGVSVAVCLDGRLPKALGRDVTPDMTVVIIVCGGCDVDVGRLAEWRQTCGGLVGV</sequence>